<gene>
    <name evidence="2" type="ORF">Ciccas_010662</name>
</gene>
<dbReference type="EMBL" id="JBJKFK010002665">
    <property type="protein sequence ID" value="KAL3310767.1"/>
    <property type="molecule type" value="Genomic_DNA"/>
</dbReference>
<name>A0ABD2PVI7_9PLAT</name>
<protein>
    <submittedName>
        <fullName evidence="2">Uncharacterized protein</fullName>
    </submittedName>
</protein>
<feature type="region of interest" description="Disordered" evidence="1">
    <location>
        <begin position="1"/>
        <end position="20"/>
    </location>
</feature>
<proteinExistence type="predicted"/>
<accession>A0ABD2PVI7</accession>
<sequence>MSLDNKDLLIPPTLRHDPHQPMENLIKNFQQIVQRLVGKPLPPPAPTPVLIPDSREFALHSVH</sequence>
<comment type="caution">
    <text evidence="2">The sequence shown here is derived from an EMBL/GenBank/DDBJ whole genome shotgun (WGS) entry which is preliminary data.</text>
</comment>
<evidence type="ECO:0000313" key="3">
    <source>
        <dbReference type="Proteomes" id="UP001626550"/>
    </source>
</evidence>
<dbReference type="Proteomes" id="UP001626550">
    <property type="component" value="Unassembled WGS sequence"/>
</dbReference>
<evidence type="ECO:0000313" key="2">
    <source>
        <dbReference type="EMBL" id="KAL3310767.1"/>
    </source>
</evidence>
<reference evidence="2 3" key="1">
    <citation type="submission" date="2024-11" db="EMBL/GenBank/DDBJ databases">
        <title>Adaptive evolution of stress response genes in parasites aligns with host niche diversity.</title>
        <authorList>
            <person name="Hahn C."/>
            <person name="Resl P."/>
        </authorList>
    </citation>
    <scope>NUCLEOTIDE SEQUENCE [LARGE SCALE GENOMIC DNA]</scope>
    <source>
        <strain evidence="2">EGGRZ-B1_66</strain>
        <tissue evidence="2">Body</tissue>
    </source>
</reference>
<dbReference type="AlphaFoldDB" id="A0ABD2PVI7"/>
<organism evidence="2 3">
    <name type="scientific">Cichlidogyrus casuarinus</name>
    <dbReference type="NCBI Taxonomy" id="1844966"/>
    <lineage>
        <taxon>Eukaryota</taxon>
        <taxon>Metazoa</taxon>
        <taxon>Spiralia</taxon>
        <taxon>Lophotrochozoa</taxon>
        <taxon>Platyhelminthes</taxon>
        <taxon>Monogenea</taxon>
        <taxon>Monopisthocotylea</taxon>
        <taxon>Dactylogyridea</taxon>
        <taxon>Ancyrocephalidae</taxon>
        <taxon>Cichlidogyrus</taxon>
    </lineage>
</organism>
<evidence type="ECO:0000256" key="1">
    <source>
        <dbReference type="SAM" id="MobiDB-lite"/>
    </source>
</evidence>
<keyword evidence="3" id="KW-1185">Reference proteome</keyword>